<organism evidence="2 3">
    <name type="scientific">Salinibacillus aidingensis</name>
    <dbReference type="NCBI Taxonomy" id="237684"/>
    <lineage>
        <taxon>Bacteria</taxon>
        <taxon>Bacillati</taxon>
        <taxon>Bacillota</taxon>
        <taxon>Bacilli</taxon>
        <taxon>Bacillales</taxon>
        <taxon>Bacillaceae</taxon>
        <taxon>Salinibacillus</taxon>
    </lineage>
</organism>
<dbReference type="PANTHER" id="PTHR31836">
    <property type="match status" value="1"/>
</dbReference>
<dbReference type="Proteomes" id="UP001500880">
    <property type="component" value="Unassembled WGS sequence"/>
</dbReference>
<keyword evidence="1" id="KW-0732">Signal</keyword>
<dbReference type="EMBL" id="BAAADO010000001">
    <property type="protein sequence ID" value="GAA0479854.1"/>
    <property type="molecule type" value="Genomic_DNA"/>
</dbReference>
<dbReference type="InterPro" id="IPR051477">
    <property type="entry name" value="Expansin_CellWall"/>
</dbReference>
<dbReference type="SUPFAM" id="SSF50685">
    <property type="entry name" value="Barwin-like endoglucanases"/>
    <property type="match status" value="1"/>
</dbReference>
<name>A0ABP3KH87_9BACI</name>
<dbReference type="RefSeq" id="WP_343836235.1">
    <property type="nucleotide sequence ID" value="NZ_BAAADO010000001.1"/>
</dbReference>
<evidence type="ECO:0000313" key="3">
    <source>
        <dbReference type="Proteomes" id="UP001500880"/>
    </source>
</evidence>
<protein>
    <recommendedName>
        <fullName evidence="4">Rare lipoprotein A</fullName>
    </recommendedName>
</protein>
<dbReference type="InterPro" id="IPR024987">
    <property type="entry name" value="DUF3889"/>
</dbReference>
<evidence type="ECO:0000313" key="2">
    <source>
        <dbReference type="EMBL" id="GAA0479854.1"/>
    </source>
</evidence>
<dbReference type="Pfam" id="PF13028">
    <property type="entry name" value="DUF3889"/>
    <property type="match status" value="1"/>
</dbReference>
<comment type="caution">
    <text evidence="2">The sequence shown here is derived from an EMBL/GenBank/DDBJ whole genome shotgun (WGS) entry which is preliminary data.</text>
</comment>
<gene>
    <name evidence="2" type="ORF">GCM10008986_00380</name>
</gene>
<evidence type="ECO:0008006" key="4">
    <source>
        <dbReference type="Google" id="ProtNLM"/>
    </source>
</evidence>
<dbReference type="Gene3D" id="3.10.450.390">
    <property type="entry name" value="Protein of unknown function DUF3889"/>
    <property type="match status" value="1"/>
</dbReference>
<dbReference type="CDD" id="cd22191">
    <property type="entry name" value="DPBB_RlpA_EXP_N-like"/>
    <property type="match status" value="1"/>
</dbReference>
<sequence length="213" mass="24392">MFTNDFYGYGQNFYSFHPYTYNPLPNSQFPAVDAYRQQSIQGQATWTTGGQVTKCGIPWSTNEYMTASVSLNAPYRCGQMLKITNPNNQREIIVTVVDTVQGYPPNRINLHRRAFEALGVNPQIGVLNIQITPSPQLEQEKWGKYLLEVTQTAYPNYKVTEYQSVEKTSVTNNQTREVYDYFLQSPQESITVRGTVVYNPNTDRVVSFDIKEI</sequence>
<proteinExistence type="predicted"/>
<dbReference type="PANTHER" id="PTHR31836:SF28">
    <property type="entry name" value="SRCR DOMAIN-CONTAINING PROTEIN-RELATED"/>
    <property type="match status" value="1"/>
</dbReference>
<keyword evidence="3" id="KW-1185">Reference proteome</keyword>
<dbReference type="InterPro" id="IPR036908">
    <property type="entry name" value="RlpA-like_sf"/>
</dbReference>
<reference evidence="3" key="1">
    <citation type="journal article" date="2019" name="Int. J. Syst. Evol. Microbiol.">
        <title>The Global Catalogue of Microorganisms (GCM) 10K type strain sequencing project: providing services to taxonomists for standard genome sequencing and annotation.</title>
        <authorList>
            <consortium name="The Broad Institute Genomics Platform"/>
            <consortium name="The Broad Institute Genome Sequencing Center for Infectious Disease"/>
            <person name="Wu L."/>
            <person name="Ma J."/>
        </authorList>
    </citation>
    <scope>NUCLEOTIDE SEQUENCE [LARGE SCALE GENOMIC DNA]</scope>
    <source>
        <strain evidence="3">JCM 12389</strain>
    </source>
</reference>
<dbReference type="Gene3D" id="2.40.40.10">
    <property type="entry name" value="RlpA-like domain"/>
    <property type="match status" value="1"/>
</dbReference>
<accession>A0ABP3KH87</accession>
<evidence type="ECO:0000256" key="1">
    <source>
        <dbReference type="ARBA" id="ARBA00022729"/>
    </source>
</evidence>